<evidence type="ECO:0000313" key="1">
    <source>
        <dbReference type="EMBL" id="BBH09128.1"/>
    </source>
</evidence>
<name>A0A4Y1RZ01_PRUDU</name>
<reference evidence="1" key="1">
    <citation type="journal article" date="2019" name="Science">
        <title>Mutation of a bHLH transcription factor allowed almond domestication.</title>
        <authorList>
            <person name="Sanchez-Perez R."/>
            <person name="Pavan S."/>
            <person name="Mazzeo R."/>
            <person name="Moldovan C."/>
            <person name="Aiese Cigliano R."/>
            <person name="Del Cueto J."/>
            <person name="Ricciardi F."/>
            <person name="Lotti C."/>
            <person name="Ricciardi L."/>
            <person name="Dicenta F."/>
            <person name="Lopez-Marques R.L."/>
            <person name="Lindberg Moller B."/>
        </authorList>
    </citation>
    <scope>NUCLEOTIDE SEQUENCE</scope>
</reference>
<protein>
    <submittedName>
        <fullName evidence="1">NB-ARC domain-containing disease resistance protein</fullName>
    </submittedName>
</protein>
<organism evidence="1">
    <name type="scientific">Prunus dulcis</name>
    <name type="common">Almond</name>
    <name type="synonym">Amygdalus dulcis</name>
    <dbReference type="NCBI Taxonomy" id="3755"/>
    <lineage>
        <taxon>Eukaryota</taxon>
        <taxon>Viridiplantae</taxon>
        <taxon>Streptophyta</taxon>
        <taxon>Embryophyta</taxon>
        <taxon>Tracheophyta</taxon>
        <taxon>Spermatophyta</taxon>
        <taxon>Magnoliopsida</taxon>
        <taxon>eudicotyledons</taxon>
        <taxon>Gunneridae</taxon>
        <taxon>Pentapetalae</taxon>
        <taxon>rosids</taxon>
        <taxon>fabids</taxon>
        <taxon>Rosales</taxon>
        <taxon>Rosaceae</taxon>
        <taxon>Amygdaloideae</taxon>
        <taxon>Amygdaleae</taxon>
        <taxon>Prunus</taxon>
    </lineage>
</organism>
<sequence>ALDICLTSFGDALIVRARNADQADYGPLNPANLLESNVFTLSDDIRYETTLDSQDMDTIAILVCYNGKWVTSKKMCTYEGGDSKGIIVSRNITFGELLERVHKIVNTNNMEDKLCLKFSVSISSNECKHIKIEDNDDVKFFIKYICDVIPSKVAPLLVSIEDRGGTNVVGDRMHITTDMSPMACSSNAIVESNGDIHGVEGVHSGDNGTEMNGLQMHSTPPILAHLETFSQVGVVGFGTTSELSIRHNWRQMGEQNMHNLGIVNDEEKDIESAKEALSNKLQLAAVRGHFEFKVKQSCKSRLVVDYTSGLELTWMDVDTM</sequence>
<proteinExistence type="predicted"/>
<accession>A0A4Y1RZ01</accession>
<dbReference type="AlphaFoldDB" id="A0A4Y1RZ01"/>
<feature type="non-terminal residue" evidence="1">
    <location>
        <position position="1"/>
    </location>
</feature>
<gene>
    <name evidence="1" type="ORF">Prudu_021544</name>
</gene>
<dbReference type="EMBL" id="AP019304">
    <property type="protein sequence ID" value="BBH09128.1"/>
    <property type="molecule type" value="Genomic_DNA"/>
</dbReference>